<evidence type="ECO:0000313" key="5">
    <source>
        <dbReference type="Proteomes" id="UP000463700"/>
    </source>
</evidence>
<evidence type="ECO:0000313" key="4">
    <source>
        <dbReference type="EMBL" id="KAE8761578.1"/>
    </source>
</evidence>
<dbReference type="PANTHER" id="PTHR44591">
    <property type="entry name" value="STRESS RESPONSE REGULATOR PROTEIN 1"/>
    <property type="match status" value="1"/>
</dbReference>
<dbReference type="PROSITE" id="PS50110">
    <property type="entry name" value="RESPONSE_REGULATORY"/>
    <property type="match status" value="1"/>
</dbReference>
<dbReference type="PANTHER" id="PTHR44591:SF25">
    <property type="entry name" value="CHEMOTAXIS TWO-COMPONENT RESPONSE REGULATOR"/>
    <property type="match status" value="1"/>
</dbReference>
<dbReference type="Proteomes" id="UP000463700">
    <property type="component" value="Unassembled WGS sequence"/>
</dbReference>
<dbReference type="Pfam" id="PF00072">
    <property type="entry name" value="Response_reg"/>
    <property type="match status" value="1"/>
</dbReference>
<comment type="caution">
    <text evidence="4">The sequence shown here is derived from an EMBL/GenBank/DDBJ whole genome shotgun (WGS) entry which is preliminary data.</text>
</comment>
<reference evidence="4 5" key="1">
    <citation type="journal article" date="2020" name="Int. J. Syst. Evol. Microbiol.">
        <title>Paraburkholderia madseniana sp. nov., a phenolic acid-degrading bacterium isolated from acidic forest soil.</title>
        <authorList>
            <person name="Wilhelm R.C."/>
            <person name="Murphy S.J.L."/>
            <person name="Feriancek N.M."/>
            <person name="Karasz D.C."/>
            <person name="DeRito C.M."/>
            <person name="Newman J.D."/>
            <person name="Buckley D.H."/>
        </authorList>
    </citation>
    <scope>NUCLEOTIDE SEQUENCE [LARGE SCALE GENOMIC DNA]</scope>
    <source>
        <strain evidence="4 5">RP11</strain>
    </source>
</reference>
<sequence>MDATQIVCIVDDDESVRMATASLVRSFGWKTRIFGSAEAFLQSGDLGETSCLISDVRMPGMSGIEMHEQLLKLGYAPPTLFISAFPPVALHAKIQKDGVLAFLPKPVDAAAMAHWLNVALGSP</sequence>
<evidence type="ECO:0000256" key="2">
    <source>
        <dbReference type="PROSITE-ProRule" id="PRU00169"/>
    </source>
</evidence>
<accession>A0A6N6WNX7</accession>
<dbReference type="GO" id="GO:0000160">
    <property type="term" value="P:phosphorelay signal transduction system"/>
    <property type="evidence" value="ECO:0007669"/>
    <property type="project" value="InterPro"/>
</dbReference>
<dbReference type="InterPro" id="IPR011006">
    <property type="entry name" value="CheY-like_superfamily"/>
</dbReference>
<dbReference type="SMART" id="SM00448">
    <property type="entry name" value="REC"/>
    <property type="match status" value="1"/>
</dbReference>
<dbReference type="InterPro" id="IPR050595">
    <property type="entry name" value="Bact_response_regulator"/>
</dbReference>
<proteinExistence type="predicted"/>
<name>A0A6N6WNX7_9BURK</name>
<organism evidence="4 5">
    <name type="scientific">Paraburkholderia madseniana</name>
    <dbReference type="NCBI Taxonomy" id="2599607"/>
    <lineage>
        <taxon>Bacteria</taxon>
        <taxon>Pseudomonadati</taxon>
        <taxon>Pseudomonadota</taxon>
        <taxon>Betaproteobacteria</taxon>
        <taxon>Burkholderiales</taxon>
        <taxon>Burkholderiaceae</taxon>
        <taxon>Paraburkholderia</taxon>
    </lineage>
</organism>
<dbReference type="SUPFAM" id="SSF52172">
    <property type="entry name" value="CheY-like"/>
    <property type="match status" value="1"/>
</dbReference>
<gene>
    <name evidence="4" type="ORF">FSO04_02900</name>
</gene>
<dbReference type="RefSeq" id="WP_168435547.1">
    <property type="nucleotide sequence ID" value="NZ_JAQQFJ010000007.1"/>
</dbReference>
<evidence type="ECO:0000256" key="1">
    <source>
        <dbReference type="ARBA" id="ARBA00022553"/>
    </source>
</evidence>
<dbReference type="EMBL" id="VOSW01000003">
    <property type="protein sequence ID" value="KAE8761578.1"/>
    <property type="molecule type" value="Genomic_DNA"/>
</dbReference>
<feature type="modified residue" description="4-aspartylphosphate" evidence="2">
    <location>
        <position position="55"/>
    </location>
</feature>
<feature type="domain" description="Response regulatory" evidence="3">
    <location>
        <begin position="6"/>
        <end position="120"/>
    </location>
</feature>
<protein>
    <submittedName>
        <fullName evidence="4">Response regulator</fullName>
    </submittedName>
</protein>
<keyword evidence="1 2" id="KW-0597">Phosphoprotein</keyword>
<dbReference type="Gene3D" id="3.40.50.2300">
    <property type="match status" value="1"/>
</dbReference>
<dbReference type="InterPro" id="IPR001789">
    <property type="entry name" value="Sig_transdc_resp-reg_receiver"/>
</dbReference>
<dbReference type="AlphaFoldDB" id="A0A6N6WNX7"/>
<evidence type="ECO:0000259" key="3">
    <source>
        <dbReference type="PROSITE" id="PS50110"/>
    </source>
</evidence>